<keyword evidence="6 16" id="KW-0067">ATP-binding</keyword>
<evidence type="ECO:0000256" key="4">
    <source>
        <dbReference type="ARBA" id="ARBA00022723"/>
    </source>
</evidence>
<dbReference type="Gene3D" id="3.30.1490.20">
    <property type="entry name" value="ATP-grasp fold, A domain"/>
    <property type="match status" value="1"/>
</dbReference>
<dbReference type="NCBIfam" id="TIGR01205">
    <property type="entry name" value="D_ala_D_alaTIGR"/>
    <property type="match status" value="1"/>
</dbReference>
<evidence type="ECO:0000256" key="12">
    <source>
        <dbReference type="HAMAP-Rule" id="MF_00047"/>
    </source>
</evidence>
<gene>
    <name evidence="12" type="primary">ddl</name>
    <name evidence="18" type="ORF">MRBLWS13_000259</name>
</gene>
<dbReference type="PROSITE" id="PS00843">
    <property type="entry name" value="DALA_DALA_LIGASE_1"/>
    <property type="match status" value="1"/>
</dbReference>
<feature type="active site" evidence="13">
    <location>
        <position position="16"/>
    </location>
</feature>
<dbReference type="EMBL" id="CP151632">
    <property type="protein sequence ID" value="WZO32660.1"/>
    <property type="molecule type" value="Genomic_DNA"/>
</dbReference>
<comment type="similarity">
    <text evidence="2 12">Belongs to the D-alanine--D-alanine ligase family.</text>
</comment>
<protein>
    <recommendedName>
        <fullName evidence="12">D-alanine--D-alanine ligase</fullName>
        <ecNumber evidence="12">6.3.2.4</ecNumber>
    </recommendedName>
    <alternativeName>
        <fullName evidence="12">D-Ala-D-Ala ligase</fullName>
    </alternativeName>
    <alternativeName>
        <fullName evidence="12">D-alanylalanine synthetase</fullName>
    </alternativeName>
</protein>
<name>A0AAU6S6W6_9MICO</name>
<dbReference type="Gene3D" id="3.40.50.20">
    <property type="match status" value="1"/>
</dbReference>
<dbReference type="PANTHER" id="PTHR23132:SF25">
    <property type="entry name" value="D-ALANINE--D-ALANINE LIGASE A"/>
    <property type="match status" value="1"/>
</dbReference>
<dbReference type="InterPro" id="IPR011095">
    <property type="entry name" value="Dala_Dala_lig_C"/>
</dbReference>
<dbReference type="FunFam" id="3.30.470.20:FF:000008">
    <property type="entry name" value="D-alanine--D-alanine ligase"/>
    <property type="match status" value="1"/>
</dbReference>
<keyword evidence="8 12" id="KW-0133">Cell shape</keyword>
<dbReference type="InterPro" id="IPR000291">
    <property type="entry name" value="D-Ala_lig_Van_CS"/>
</dbReference>
<dbReference type="GO" id="GO:0005829">
    <property type="term" value="C:cytosol"/>
    <property type="evidence" value="ECO:0007669"/>
    <property type="project" value="TreeGrafter"/>
</dbReference>
<dbReference type="Gene3D" id="3.30.470.20">
    <property type="entry name" value="ATP-grasp fold, B domain"/>
    <property type="match status" value="1"/>
</dbReference>
<dbReference type="InterPro" id="IPR016185">
    <property type="entry name" value="PreATP-grasp_dom_sf"/>
</dbReference>
<keyword evidence="10 15" id="KW-0464">Manganese</keyword>
<dbReference type="PROSITE" id="PS50975">
    <property type="entry name" value="ATP_GRASP"/>
    <property type="match status" value="1"/>
</dbReference>
<accession>A0AAU6S6W6</accession>
<dbReference type="GO" id="GO:0009252">
    <property type="term" value="P:peptidoglycan biosynthetic process"/>
    <property type="evidence" value="ECO:0007669"/>
    <property type="project" value="UniProtKB-UniRule"/>
</dbReference>
<keyword evidence="3 12" id="KW-0436">Ligase</keyword>
<dbReference type="GO" id="GO:0071555">
    <property type="term" value="P:cell wall organization"/>
    <property type="evidence" value="ECO:0007669"/>
    <property type="project" value="UniProtKB-KW"/>
</dbReference>
<evidence type="ECO:0000256" key="6">
    <source>
        <dbReference type="ARBA" id="ARBA00022840"/>
    </source>
</evidence>
<feature type="binding site" evidence="14">
    <location>
        <begin position="196"/>
        <end position="197"/>
    </location>
    <ligand>
        <name>ATP</name>
        <dbReference type="ChEBI" id="CHEBI:30616"/>
    </ligand>
</feature>
<comment type="pathway">
    <text evidence="12">Cell wall biogenesis; peptidoglycan biosynthesis.</text>
</comment>
<feature type="binding site" evidence="14">
    <location>
        <position position="144"/>
    </location>
    <ligand>
        <name>ATP</name>
        <dbReference type="ChEBI" id="CHEBI:30616"/>
    </ligand>
</feature>
<dbReference type="AlphaFoldDB" id="A0AAU6S6W6"/>
<feature type="binding site" evidence="14">
    <location>
        <begin position="226"/>
        <end position="233"/>
    </location>
    <ligand>
        <name>ATP</name>
        <dbReference type="ChEBI" id="CHEBI:30616"/>
    </ligand>
</feature>
<dbReference type="InterPro" id="IPR005905">
    <property type="entry name" value="D_ala_D_ala"/>
</dbReference>
<dbReference type="PIRSF" id="PIRSF039102">
    <property type="entry name" value="Ddl/VanB"/>
    <property type="match status" value="1"/>
</dbReference>
<dbReference type="SUPFAM" id="SSF52440">
    <property type="entry name" value="PreATP-grasp domain"/>
    <property type="match status" value="1"/>
</dbReference>
<dbReference type="GO" id="GO:0046872">
    <property type="term" value="F:metal ion binding"/>
    <property type="evidence" value="ECO:0007669"/>
    <property type="project" value="UniProtKB-KW"/>
</dbReference>
<dbReference type="InterPro" id="IPR011761">
    <property type="entry name" value="ATP-grasp"/>
</dbReference>
<dbReference type="PROSITE" id="PS00844">
    <property type="entry name" value="DALA_DALA_LIGASE_2"/>
    <property type="match status" value="1"/>
</dbReference>
<feature type="domain" description="ATP-grasp" evidence="17">
    <location>
        <begin position="148"/>
        <end position="356"/>
    </location>
</feature>
<proteinExistence type="inferred from homology"/>
<dbReference type="PANTHER" id="PTHR23132">
    <property type="entry name" value="D-ALANINE--D-ALANINE LIGASE"/>
    <property type="match status" value="1"/>
</dbReference>
<dbReference type="GO" id="GO:0008716">
    <property type="term" value="F:D-alanine-D-alanine ligase activity"/>
    <property type="evidence" value="ECO:0007669"/>
    <property type="project" value="UniProtKB-UniRule"/>
</dbReference>
<evidence type="ECO:0000256" key="15">
    <source>
        <dbReference type="PIRSR" id="PIRSR039102-3"/>
    </source>
</evidence>
<evidence type="ECO:0000256" key="9">
    <source>
        <dbReference type="ARBA" id="ARBA00022984"/>
    </source>
</evidence>
<keyword evidence="9 12" id="KW-0573">Peptidoglycan synthesis</keyword>
<evidence type="ECO:0000256" key="11">
    <source>
        <dbReference type="ARBA" id="ARBA00023316"/>
    </source>
</evidence>
<dbReference type="SUPFAM" id="SSF56059">
    <property type="entry name" value="Glutathione synthetase ATP-binding domain-like"/>
    <property type="match status" value="1"/>
</dbReference>
<comment type="function">
    <text evidence="12">Cell wall formation.</text>
</comment>
<keyword evidence="4 15" id="KW-0479">Metal-binding</keyword>
<comment type="subcellular location">
    <subcellularLocation>
        <location evidence="12">Cytoplasm</location>
    </subcellularLocation>
</comment>
<evidence type="ECO:0000256" key="1">
    <source>
        <dbReference type="ARBA" id="ARBA00001936"/>
    </source>
</evidence>
<evidence type="ECO:0000256" key="5">
    <source>
        <dbReference type="ARBA" id="ARBA00022741"/>
    </source>
</evidence>
<evidence type="ECO:0000256" key="10">
    <source>
        <dbReference type="ARBA" id="ARBA00023211"/>
    </source>
</evidence>
<keyword evidence="12" id="KW-0963">Cytoplasm</keyword>
<dbReference type="Pfam" id="PF01820">
    <property type="entry name" value="Dala_Dala_lig_N"/>
    <property type="match status" value="1"/>
</dbReference>
<keyword evidence="7 15" id="KW-0460">Magnesium</keyword>
<feature type="binding site" evidence="14">
    <location>
        <begin position="322"/>
        <end position="323"/>
    </location>
    <ligand>
        <name>ATP</name>
        <dbReference type="ChEBI" id="CHEBI:30616"/>
    </ligand>
</feature>
<evidence type="ECO:0000259" key="17">
    <source>
        <dbReference type="PROSITE" id="PS50975"/>
    </source>
</evidence>
<sequence length="372" mass="39247">MDKPAVAVLFGGRSSEHSISSATAGGVLRAIDRDSYRVIPIGITRDGVFVLEEDDPDKFALDADRLPEVADNGTRVVWPEGGADRTLRVRRADGSVDELGRLDVVLPILHGLHGEDGTVQGFFDTLGIPYAGGGVLDSALCMDKHFMKIVLAAAGVPVSPSITVTRARWESNPEGVRADAAPLGEPTFVKPARAGSSVGVSKVHDATELDDALAIAFAEDDKVLIESAIVGREVEVAILEGRGGGAPRASLPGEIVLTTREFYDFEGKYLGGDGAEVVCPADLTDSEIAAIQELGIRAFQAVDGKGLARVDFFLTADGLYVNELNTMPGFTPISMFPKCWIASGLSYPQLITELIDTALERTAGAAVEAAAR</sequence>
<evidence type="ECO:0000256" key="16">
    <source>
        <dbReference type="PROSITE-ProRule" id="PRU00409"/>
    </source>
</evidence>
<evidence type="ECO:0000256" key="14">
    <source>
        <dbReference type="PIRSR" id="PIRSR039102-2"/>
    </source>
</evidence>
<feature type="binding site" evidence="15">
    <location>
        <position position="323"/>
    </location>
    <ligand>
        <name>Mg(2+)</name>
        <dbReference type="ChEBI" id="CHEBI:18420"/>
        <label>2</label>
    </ligand>
</feature>
<dbReference type="HAMAP" id="MF_00047">
    <property type="entry name" value="Dala_Dala_lig"/>
    <property type="match status" value="1"/>
</dbReference>
<evidence type="ECO:0000256" key="3">
    <source>
        <dbReference type="ARBA" id="ARBA00022598"/>
    </source>
</evidence>
<dbReference type="RefSeq" id="WP_349427298.1">
    <property type="nucleotide sequence ID" value="NZ_CP151632.1"/>
</dbReference>
<keyword evidence="11 12" id="KW-0961">Cell wall biogenesis/degradation</keyword>
<evidence type="ECO:0000256" key="13">
    <source>
        <dbReference type="PIRSR" id="PIRSR039102-1"/>
    </source>
</evidence>
<reference evidence="18" key="1">
    <citation type="submission" date="2024-04" db="EMBL/GenBank/DDBJ databases">
        <authorList>
            <person name="Roder T."/>
            <person name="Oberhansli S."/>
            <person name="Kreuzer M."/>
        </authorList>
    </citation>
    <scope>NUCLEOTIDE SEQUENCE</scope>
    <source>
        <strain evidence="18">LWS13-1.2</strain>
    </source>
</reference>
<feature type="binding site" evidence="15">
    <location>
        <position position="325"/>
    </location>
    <ligand>
        <name>Mg(2+)</name>
        <dbReference type="ChEBI" id="CHEBI:18420"/>
        <label>2</label>
    </ligand>
</feature>
<comment type="catalytic activity">
    <reaction evidence="12">
        <text>2 D-alanine + ATP = D-alanyl-D-alanine + ADP + phosphate + H(+)</text>
        <dbReference type="Rhea" id="RHEA:11224"/>
        <dbReference type="ChEBI" id="CHEBI:15378"/>
        <dbReference type="ChEBI" id="CHEBI:30616"/>
        <dbReference type="ChEBI" id="CHEBI:43474"/>
        <dbReference type="ChEBI" id="CHEBI:57416"/>
        <dbReference type="ChEBI" id="CHEBI:57822"/>
        <dbReference type="ChEBI" id="CHEBI:456216"/>
        <dbReference type="EC" id="6.3.2.4"/>
    </reaction>
</comment>
<feature type="binding site" evidence="15">
    <location>
        <position position="323"/>
    </location>
    <ligand>
        <name>Mg(2+)</name>
        <dbReference type="ChEBI" id="CHEBI:18420"/>
        <label>1</label>
    </ligand>
</feature>
<comment type="cofactor">
    <cofactor evidence="1">
        <name>Mn(2+)</name>
        <dbReference type="ChEBI" id="CHEBI:29035"/>
    </cofactor>
</comment>
<dbReference type="GO" id="GO:0005524">
    <property type="term" value="F:ATP binding"/>
    <property type="evidence" value="ECO:0007669"/>
    <property type="project" value="UniProtKB-UniRule"/>
</dbReference>
<feature type="active site" evidence="13">
    <location>
        <position position="334"/>
    </location>
</feature>
<feature type="active site" evidence="13">
    <location>
        <position position="196"/>
    </location>
</feature>
<evidence type="ECO:0000256" key="8">
    <source>
        <dbReference type="ARBA" id="ARBA00022960"/>
    </source>
</evidence>
<dbReference type="NCBIfam" id="NF002528">
    <property type="entry name" value="PRK01966.1-4"/>
    <property type="match status" value="1"/>
</dbReference>
<dbReference type="Pfam" id="PF07478">
    <property type="entry name" value="Dala_Dala_lig_C"/>
    <property type="match status" value="1"/>
</dbReference>
<evidence type="ECO:0000256" key="2">
    <source>
        <dbReference type="ARBA" id="ARBA00010871"/>
    </source>
</evidence>
<dbReference type="EC" id="6.3.2.4" evidence="12"/>
<dbReference type="InterPro" id="IPR011127">
    <property type="entry name" value="Dala_Dala_lig_N"/>
</dbReference>
<feature type="binding site" evidence="14">
    <location>
        <begin position="188"/>
        <end position="190"/>
    </location>
    <ligand>
        <name>ATP</name>
        <dbReference type="ChEBI" id="CHEBI:30616"/>
    </ligand>
</feature>
<evidence type="ECO:0000313" key="18">
    <source>
        <dbReference type="EMBL" id="WZO32660.1"/>
    </source>
</evidence>
<keyword evidence="5 14" id="KW-0547">Nucleotide-binding</keyword>
<feature type="binding site" evidence="15">
    <location>
        <position position="311"/>
    </location>
    <ligand>
        <name>Mg(2+)</name>
        <dbReference type="ChEBI" id="CHEBI:18420"/>
        <label>1</label>
    </ligand>
</feature>
<dbReference type="GO" id="GO:0008360">
    <property type="term" value="P:regulation of cell shape"/>
    <property type="evidence" value="ECO:0007669"/>
    <property type="project" value="UniProtKB-KW"/>
</dbReference>
<evidence type="ECO:0000256" key="7">
    <source>
        <dbReference type="ARBA" id="ARBA00022842"/>
    </source>
</evidence>
<organism evidence="18">
    <name type="scientific">Microbacterium sp. LWS13-1.2</name>
    <dbReference type="NCBI Taxonomy" id="3135264"/>
    <lineage>
        <taxon>Bacteria</taxon>
        <taxon>Bacillati</taxon>
        <taxon>Actinomycetota</taxon>
        <taxon>Actinomycetes</taxon>
        <taxon>Micrococcales</taxon>
        <taxon>Microbacteriaceae</taxon>
        <taxon>Microbacterium</taxon>
    </lineage>
</organism>
<comment type="cofactor">
    <cofactor evidence="15">
        <name>Mg(2+)</name>
        <dbReference type="ChEBI" id="CHEBI:18420"/>
    </cofactor>
    <cofactor evidence="15">
        <name>Mn(2+)</name>
        <dbReference type="ChEBI" id="CHEBI:29035"/>
    </cofactor>
    <text evidence="15">Binds 2 magnesium or manganese ions per subunit.</text>
</comment>
<dbReference type="InterPro" id="IPR013815">
    <property type="entry name" value="ATP_grasp_subdomain_1"/>
</dbReference>